<feature type="domain" description="Amidohydrolase 3" evidence="1">
    <location>
        <begin position="41"/>
        <end position="121"/>
    </location>
</feature>
<dbReference type="SUPFAM" id="SSF51556">
    <property type="entry name" value="Metallo-dependent hydrolases"/>
    <property type="match status" value="1"/>
</dbReference>
<protein>
    <submittedName>
        <fullName evidence="2">Amidohydrolase family protein</fullName>
    </submittedName>
</protein>
<dbReference type="InterPro" id="IPR032466">
    <property type="entry name" value="Metal_Hydrolase"/>
</dbReference>
<evidence type="ECO:0000313" key="3">
    <source>
        <dbReference type="Proteomes" id="UP000886476"/>
    </source>
</evidence>
<dbReference type="SUPFAM" id="SSF51338">
    <property type="entry name" value="Composite domain of metallo-dependent hydrolases"/>
    <property type="match status" value="1"/>
</dbReference>
<dbReference type="Gene3D" id="2.30.40.10">
    <property type="entry name" value="Urease, subunit C, domain 1"/>
    <property type="match status" value="1"/>
</dbReference>
<reference evidence="2" key="1">
    <citation type="submission" date="2020-05" db="EMBL/GenBank/DDBJ databases">
        <title>Nod-independent and nitrogen-fixing Bradyrhizobium aeschynomene sp. nov. isolated from nodules of Aeschynomene indica.</title>
        <authorList>
            <person name="Zhang Z."/>
        </authorList>
    </citation>
    <scope>NUCLEOTIDE SEQUENCE</scope>
    <source>
        <strain evidence="2">83012</strain>
    </source>
</reference>
<accession>A0ABX2CIN4</accession>
<dbReference type="Proteomes" id="UP000886476">
    <property type="component" value="Unassembled WGS sequence"/>
</dbReference>
<dbReference type="Gene3D" id="3.20.20.140">
    <property type="entry name" value="Metal-dependent hydrolases"/>
    <property type="match status" value="1"/>
</dbReference>
<dbReference type="Pfam" id="PF07969">
    <property type="entry name" value="Amidohydro_3"/>
    <property type="match status" value="2"/>
</dbReference>
<feature type="domain" description="Amidohydrolase 3" evidence="1">
    <location>
        <begin position="154"/>
        <end position="381"/>
    </location>
</feature>
<dbReference type="InterPro" id="IPR011059">
    <property type="entry name" value="Metal-dep_hydrolase_composite"/>
</dbReference>
<comment type="caution">
    <text evidence="2">The sequence shown here is derived from an EMBL/GenBank/DDBJ whole genome shotgun (WGS) entry which is preliminary data.</text>
</comment>
<organism evidence="2 3">
    <name type="scientific">Bradyrhizobium aeschynomenes</name>
    <dbReference type="NCBI Taxonomy" id="2734909"/>
    <lineage>
        <taxon>Bacteria</taxon>
        <taxon>Pseudomonadati</taxon>
        <taxon>Pseudomonadota</taxon>
        <taxon>Alphaproteobacteria</taxon>
        <taxon>Hyphomicrobiales</taxon>
        <taxon>Nitrobacteraceae</taxon>
        <taxon>Bradyrhizobium</taxon>
    </lineage>
</organism>
<dbReference type="InterPro" id="IPR052349">
    <property type="entry name" value="Metallo-hydrolase_Enzymes"/>
</dbReference>
<evidence type="ECO:0000313" key="2">
    <source>
        <dbReference type="EMBL" id="NPU67107.1"/>
    </source>
</evidence>
<sequence>MDLIIRNAVLAQQGELRRADIGISKGRIVAIEAALQADGEERDAKNCLVVPGFIETHIHLDKTCILDRCTIREGTVAEAVRETAAAKRNFTAEDVYNRAKQTVERCVSHGTMRMRTHVELDPGIGFIAFEAIQQLARDHAWALDLEICVFPQEGLTNYPGTEELLIEGLRRGARTIGAAPYFDTDPPAQIDRIFAIARDHDVDIDMHLDLAETLDHMQIEYVCRKTEEYGWGGRVAVGHVTQLSLLPPERFNAIAVQLAKAGVAVTVLPSTDLHLMGRRHDHAIPRGVVPLEPLRDKGVTCSLSTNNVLNPFTPYGDGSLIRMANLYANVCHVSRPDHLAGCLDMVTHDAAKLMRLSDYGVTVGAPADLVCIDARDPTEAVATLAQPLWGLKRGRPSFSRTRPVLHRPV</sequence>
<evidence type="ECO:0000259" key="1">
    <source>
        <dbReference type="Pfam" id="PF07969"/>
    </source>
</evidence>
<dbReference type="InterPro" id="IPR013108">
    <property type="entry name" value="Amidohydro_3"/>
</dbReference>
<dbReference type="RefSeq" id="WP_172112214.1">
    <property type="nucleotide sequence ID" value="NZ_JABFDN010000006.1"/>
</dbReference>
<dbReference type="PANTHER" id="PTHR32027:SF9">
    <property type="entry name" value="BLL3847 PROTEIN"/>
    <property type="match status" value="1"/>
</dbReference>
<dbReference type="EMBL" id="JABFDN010000006">
    <property type="protein sequence ID" value="NPU67107.1"/>
    <property type="molecule type" value="Genomic_DNA"/>
</dbReference>
<gene>
    <name evidence="2" type="ORF">HL667_19035</name>
</gene>
<name>A0ABX2CIN4_9BRAD</name>
<dbReference type="CDD" id="cd01293">
    <property type="entry name" value="Bact_CD"/>
    <property type="match status" value="1"/>
</dbReference>
<keyword evidence="3" id="KW-1185">Reference proteome</keyword>
<proteinExistence type="predicted"/>
<dbReference type="PANTHER" id="PTHR32027">
    <property type="entry name" value="CYTOSINE DEAMINASE"/>
    <property type="match status" value="1"/>
</dbReference>